<dbReference type="GO" id="GO:0006729">
    <property type="term" value="P:tetrahydrobiopterin biosynthetic process"/>
    <property type="evidence" value="ECO:0007669"/>
    <property type="project" value="InterPro"/>
</dbReference>
<evidence type="ECO:0000256" key="3">
    <source>
        <dbReference type="ARBA" id="ARBA00023239"/>
    </source>
</evidence>
<comment type="caution">
    <text evidence="5">The sequence shown here is derived from an EMBL/GenBank/DDBJ whole genome shotgun (WGS) entry which is preliminary data.</text>
</comment>
<proteinExistence type="inferred from homology"/>
<gene>
    <name evidence="5" type="ORF">A3F94_02375</name>
</gene>
<dbReference type="InterPro" id="IPR036428">
    <property type="entry name" value="PCD_sf"/>
</dbReference>
<evidence type="ECO:0000256" key="1">
    <source>
        <dbReference type="ARBA" id="ARBA00001554"/>
    </source>
</evidence>
<evidence type="ECO:0000256" key="4">
    <source>
        <dbReference type="HAMAP-Rule" id="MF_00434"/>
    </source>
</evidence>
<dbReference type="NCBIfam" id="NF002017">
    <property type="entry name" value="PRK00823.1-2"/>
    <property type="match status" value="1"/>
</dbReference>
<organism evidence="5 6">
    <name type="scientific">Candidatus Spechtbacteria bacterium RIFCSPLOWO2_12_FULL_38_22</name>
    <dbReference type="NCBI Taxonomy" id="1802165"/>
    <lineage>
        <taxon>Bacteria</taxon>
        <taxon>Candidatus Spechtiibacteriota</taxon>
    </lineage>
</organism>
<dbReference type="Gene3D" id="3.30.1360.20">
    <property type="entry name" value="Transcriptional coactivator/pterin dehydratase"/>
    <property type="match status" value="1"/>
</dbReference>
<dbReference type="SUPFAM" id="SSF55248">
    <property type="entry name" value="PCD-like"/>
    <property type="match status" value="1"/>
</dbReference>
<protein>
    <recommendedName>
        <fullName evidence="4">Putative pterin-4-alpha-carbinolamine dehydratase</fullName>
        <shortName evidence="4">PHS</shortName>
        <ecNumber evidence="4">4.2.1.96</ecNumber>
    </recommendedName>
    <alternativeName>
        <fullName evidence="4">4-alpha-hydroxy-tetrahydropterin dehydratase</fullName>
    </alternativeName>
    <alternativeName>
        <fullName evidence="4">Pterin carbinolamine dehydratase</fullName>
        <shortName evidence="4">PCD</shortName>
    </alternativeName>
</protein>
<keyword evidence="3 4" id="KW-0456">Lyase</keyword>
<accession>A0A1G2HHY1</accession>
<name>A0A1G2HHY1_9BACT</name>
<evidence type="ECO:0000313" key="5">
    <source>
        <dbReference type="EMBL" id="OGZ62053.1"/>
    </source>
</evidence>
<reference evidence="5 6" key="1">
    <citation type="journal article" date="2016" name="Nat. Commun.">
        <title>Thousands of microbial genomes shed light on interconnected biogeochemical processes in an aquifer system.</title>
        <authorList>
            <person name="Anantharaman K."/>
            <person name="Brown C.T."/>
            <person name="Hug L.A."/>
            <person name="Sharon I."/>
            <person name="Castelle C.J."/>
            <person name="Probst A.J."/>
            <person name="Thomas B.C."/>
            <person name="Singh A."/>
            <person name="Wilkins M.J."/>
            <person name="Karaoz U."/>
            <person name="Brodie E.L."/>
            <person name="Williams K.H."/>
            <person name="Hubbard S.S."/>
            <person name="Banfield J.F."/>
        </authorList>
    </citation>
    <scope>NUCLEOTIDE SEQUENCE [LARGE SCALE GENOMIC DNA]</scope>
</reference>
<dbReference type="CDD" id="cd00488">
    <property type="entry name" value="PCD_DCoH"/>
    <property type="match status" value="1"/>
</dbReference>
<dbReference type="EMBL" id="MHOK01000009">
    <property type="protein sequence ID" value="OGZ62053.1"/>
    <property type="molecule type" value="Genomic_DNA"/>
</dbReference>
<dbReference type="PANTHER" id="PTHR12599">
    <property type="entry name" value="PTERIN-4-ALPHA-CARBINOLAMINE DEHYDRATASE"/>
    <property type="match status" value="1"/>
</dbReference>
<dbReference type="PANTHER" id="PTHR12599:SF0">
    <property type="entry name" value="PTERIN-4-ALPHA-CARBINOLAMINE DEHYDRATASE"/>
    <property type="match status" value="1"/>
</dbReference>
<comment type="similarity">
    <text evidence="2 4">Belongs to the pterin-4-alpha-carbinolamine dehydratase family.</text>
</comment>
<dbReference type="Proteomes" id="UP000176770">
    <property type="component" value="Unassembled WGS sequence"/>
</dbReference>
<evidence type="ECO:0000313" key="6">
    <source>
        <dbReference type="Proteomes" id="UP000176770"/>
    </source>
</evidence>
<evidence type="ECO:0000256" key="2">
    <source>
        <dbReference type="ARBA" id="ARBA00006472"/>
    </source>
</evidence>
<dbReference type="EC" id="4.2.1.96" evidence="4"/>
<comment type="catalytic activity">
    <reaction evidence="1 4">
        <text>(4aS,6R)-4a-hydroxy-L-erythro-5,6,7,8-tetrahydrobiopterin = (6R)-L-erythro-6,7-dihydrobiopterin + H2O</text>
        <dbReference type="Rhea" id="RHEA:11920"/>
        <dbReference type="ChEBI" id="CHEBI:15377"/>
        <dbReference type="ChEBI" id="CHEBI:15642"/>
        <dbReference type="ChEBI" id="CHEBI:43120"/>
        <dbReference type="EC" id="4.2.1.96"/>
    </reaction>
</comment>
<sequence>MDIETELGKLKNWKLQDNKIIKDFVFKNFAQTMIFINKVAEFAEELNHHPDMYISYNKVKIELTTHEVGGVSEKDFVLAKKIDDTN</sequence>
<dbReference type="AlphaFoldDB" id="A0A1G2HHY1"/>
<dbReference type="HAMAP" id="MF_00434">
    <property type="entry name" value="Pterin_4_alpha"/>
    <property type="match status" value="1"/>
</dbReference>
<dbReference type="InterPro" id="IPR001533">
    <property type="entry name" value="Pterin_deHydtase"/>
</dbReference>
<dbReference type="Pfam" id="PF01329">
    <property type="entry name" value="Pterin_4a"/>
    <property type="match status" value="1"/>
</dbReference>
<dbReference type="STRING" id="1802165.A3F94_02375"/>
<dbReference type="GO" id="GO:0008124">
    <property type="term" value="F:4-alpha-hydroxytetrahydrobiopterin dehydratase activity"/>
    <property type="evidence" value="ECO:0007669"/>
    <property type="project" value="UniProtKB-UniRule"/>
</dbReference>